<keyword evidence="1" id="KW-0472">Membrane</keyword>
<comment type="caution">
    <text evidence="2">The sequence shown here is derived from an EMBL/GenBank/DDBJ whole genome shotgun (WGS) entry which is preliminary data.</text>
</comment>
<evidence type="ECO:0008006" key="4">
    <source>
        <dbReference type="Google" id="ProtNLM"/>
    </source>
</evidence>
<organism evidence="2 3">
    <name type="scientific">Roseateles toxinivorans</name>
    <dbReference type="NCBI Taxonomy" id="270368"/>
    <lineage>
        <taxon>Bacteria</taxon>
        <taxon>Pseudomonadati</taxon>
        <taxon>Pseudomonadota</taxon>
        <taxon>Betaproteobacteria</taxon>
        <taxon>Burkholderiales</taxon>
        <taxon>Sphaerotilaceae</taxon>
        <taxon>Roseateles</taxon>
    </lineage>
</organism>
<keyword evidence="1" id="KW-1133">Transmembrane helix</keyword>
<dbReference type="RefSeq" id="WP_208114878.1">
    <property type="nucleotide sequence ID" value="NZ_SNXS01000001.1"/>
</dbReference>
<feature type="transmembrane region" description="Helical" evidence="1">
    <location>
        <begin position="6"/>
        <end position="26"/>
    </location>
</feature>
<accession>A0A4R6QT10</accession>
<proteinExistence type="predicted"/>
<keyword evidence="3" id="KW-1185">Reference proteome</keyword>
<dbReference type="PANTHER" id="PTHR38602:SF1">
    <property type="entry name" value="INNER MEMBRANE PROTEIN"/>
    <property type="match status" value="1"/>
</dbReference>
<evidence type="ECO:0000313" key="3">
    <source>
        <dbReference type="Proteomes" id="UP000295361"/>
    </source>
</evidence>
<reference evidence="2 3" key="1">
    <citation type="submission" date="2019-03" db="EMBL/GenBank/DDBJ databases">
        <title>Genomic Encyclopedia of Type Strains, Phase IV (KMG-IV): sequencing the most valuable type-strain genomes for metagenomic binning, comparative biology and taxonomic classification.</title>
        <authorList>
            <person name="Goeker M."/>
        </authorList>
    </citation>
    <scope>NUCLEOTIDE SEQUENCE [LARGE SCALE GENOMIC DNA]</scope>
    <source>
        <strain evidence="2 3">DSM 16998</strain>
    </source>
</reference>
<protein>
    <recommendedName>
        <fullName evidence="4">DUF2065 domain-containing protein</fullName>
    </recommendedName>
</protein>
<name>A0A4R6QT10_9BURK</name>
<sequence>MSADLQQALLGAFALMLVIEGLLPFLSPAKWREMFARALQLSDGQIRFIALSSMLTGLVLLLFFWQ</sequence>
<dbReference type="Proteomes" id="UP000295361">
    <property type="component" value="Unassembled WGS sequence"/>
</dbReference>
<dbReference type="Pfam" id="PF09838">
    <property type="entry name" value="DUF2065"/>
    <property type="match status" value="1"/>
</dbReference>
<gene>
    <name evidence="2" type="ORF">DES47_101257</name>
</gene>
<feature type="transmembrane region" description="Helical" evidence="1">
    <location>
        <begin position="46"/>
        <end position="65"/>
    </location>
</feature>
<dbReference type="InterPro" id="IPR019201">
    <property type="entry name" value="DUF2065"/>
</dbReference>
<dbReference type="PANTHER" id="PTHR38602">
    <property type="entry name" value="INNER MEMBRANE PROTEIN-RELATED"/>
    <property type="match status" value="1"/>
</dbReference>
<dbReference type="EMBL" id="SNXS01000001">
    <property type="protein sequence ID" value="TDP74203.1"/>
    <property type="molecule type" value="Genomic_DNA"/>
</dbReference>
<evidence type="ECO:0000256" key="1">
    <source>
        <dbReference type="SAM" id="Phobius"/>
    </source>
</evidence>
<dbReference type="AlphaFoldDB" id="A0A4R6QT10"/>
<evidence type="ECO:0000313" key="2">
    <source>
        <dbReference type="EMBL" id="TDP74203.1"/>
    </source>
</evidence>
<dbReference type="InParanoid" id="A0A4R6QT10"/>
<keyword evidence="1" id="KW-0812">Transmembrane</keyword>